<name>A0A7S2J8Q6_9EUKA</name>
<reference evidence="2" key="1">
    <citation type="submission" date="2021-01" db="EMBL/GenBank/DDBJ databases">
        <authorList>
            <person name="Corre E."/>
            <person name="Pelletier E."/>
            <person name="Niang G."/>
            <person name="Scheremetjew M."/>
            <person name="Finn R."/>
            <person name="Kale V."/>
            <person name="Holt S."/>
            <person name="Cochrane G."/>
            <person name="Meng A."/>
            <person name="Brown T."/>
            <person name="Cohen L."/>
        </authorList>
    </citation>
    <scope>NUCLEOTIDE SEQUENCE</scope>
    <source>
        <strain evidence="2">UTEX LB 985</strain>
    </source>
</reference>
<dbReference type="PANTHER" id="PTHR34129:SF1">
    <property type="entry name" value="DUF952 DOMAIN-CONTAINING PROTEIN"/>
    <property type="match status" value="1"/>
</dbReference>
<accession>A0A7S2J8Q6</accession>
<dbReference type="PANTHER" id="PTHR34129">
    <property type="entry name" value="BLR1139 PROTEIN"/>
    <property type="match status" value="1"/>
</dbReference>
<keyword evidence="1" id="KW-0812">Transmembrane</keyword>
<dbReference type="Pfam" id="PF06108">
    <property type="entry name" value="DUF952"/>
    <property type="match status" value="1"/>
</dbReference>
<gene>
    <name evidence="2" type="ORF">CBRE1094_LOCUS41478</name>
</gene>
<dbReference type="InterPro" id="IPR009297">
    <property type="entry name" value="DUF952"/>
</dbReference>
<dbReference type="SUPFAM" id="SSF56399">
    <property type="entry name" value="ADP-ribosylation"/>
    <property type="match status" value="1"/>
</dbReference>
<sequence length="225" mass="24843">MNDLFDWVVALKVLACLVACWVAYKFIVAAKPTSSSEGNPFLKKKKVQAVERPKFLYRLARESEPTRNAKGDVVKEGALSENDRNVGVQAAHQLSLPPERRLAGVGGYFGVPEGVDSSCLHLSTADQVPSTCNLYFEGVDDLILLKFSRADIEKDDSVQIKWEEAMPKPGKHARKGDFPHLYSPHWGKAGQRISWRCLTACTKLPIGADGERVFPPGCLSEDSDQ</sequence>
<organism evidence="2">
    <name type="scientific">Haptolina brevifila</name>
    <dbReference type="NCBI Taxonomy" id="156173"/>
    <lineage>
        <taxon>Eukaryota</taxon>
        <taxon>Haptista</taxon>
        <taxon>Haptophyta</taxon>
        <taxon>Prymnesiophyceae</taxon>
        <taxon>Prymnesiales</taxon>
        <taxon>Prymnesiaceae</taxon>
        <taxon>Haptolina</taxon>
    </lineage>
</organism>
<feature type="transmembrane region" description="Helical" evidence="1">
    <location>
        <begin position="7"/>
        <end position="27"/>
    </location>
</feature>
<evidence type="ECO:0000256" key="1">
    <source>
        <dbReference type="SAM" id="Phobius"/>
    </source>
</evidence>
<keyword evidence="1" id="KW-1133">Transmembrane helix</keyword>
<dbReference type="EMBL" id="HBGU01076102">
    <property type="protein sequence ID" value="CAD9540902.1"/>
    <property type="molecule type" value="Transcribed_RNA"/>
</dbReference>
<proteinExistence type="predicted"/>
<protein>
    <submittedName>
        <fullName evidence="2">Uncharacterized protein</fullName>
    </submittedName>
</protein>
<dbReference type="AlphaFoldDB" id="A0A7S2J8Q6"/>
<evidence type="ECO:0000313" key="2">
    <source>
        <dbReference type="EMBL" id="CAD9540902.1"/>
    </source>
</evidence>
<dbReference type="Gene3D" id="3.20.170.20">
    <property type="entry name" value="Protein of unknown function DUF952"/>
    <property type="match status" value="1"/>
</dbReference>
<keyword evidence="1" id="KW-0472">Membrane</keyword>